<dbReference type="Pfam" id="PF13499">
    <property type="entry name" value="EF-hand_7"/>
    <property type="match status" value="1"/>
</dbReference>
<proteinExistence type="predicted"/>
<protein>
    <submittedName>
        <fullName evidence="7">Calcium-binding protein 8</fullName>
    </submittedName>
</protein>
<feature type="compositionally biased region" description="Pro residues" evidence="2">
    <location>
        <begin position="98"/>
        <end position="115"/>
    </location>
</feature>
<evidence type="ECO:0000256" key="3">
    <source>
        <dbReference type="SAM" id="Phobius"/>
    </source>
</evidence>
<keyword evidence="1" id="KW-0106">Calcium</keyword>
<keyword evidence="3" id="KW-0472">Membrane</keyword>
<keyword evidence="8" id="KW-1185">Reference proteome</keyword>
<dbReference type="OrthoDB" id="406239at2759"/>
<feature type="region of interest" description="Disordered" evidence="2">
    <location>
        <begin position="67"/>
        <end position="119"/>
    </location>
</feature>
<dbReference type="SUPFAM" id="SSF47473">
    <property type="entry name" value="EF-hand"/>
    <property type="match status" value="1"/>
</dbReference>
<feature type="domain" description="EF-hand" evidence="4">
    <location>
        <begin position="151"/>
        <end position="186"/>
    </location>
</feature>
<accession>A0A9P1CD66</accession>
<dbReference type="EMBL" id="CAMXCT030001380">
    <property type="protein sequence ID" value="CAL4776861.1"/>
    <property type="molecule type" value="Genomic_DNA"/>
</dbReference>
<keyword evidence="3" id="KW-0812">Transmembrane</keyword>
<evidence type="ECO:0000313" key="8">
    <source>
        <dbReference type="Proteomes" id="UP001152797"/>
    </source>
</evidence>
<dbReference type="PROSITE" id="PS50222">
    <property type="entry name" value="EF_HAND_2"/>
    <property type="match status" value="2"/>
</dbReference>
<evidence type="ECO:0000313" key="5">
    <source>
        <dbReference type="EMBL" id="CAI3989549.1"/>
    </source>
</evidence>
<evidence type="ECO:0000313" key="6">
    <source>
        <dbReference type="EMBL" id="CAL1142924.1"/>
    </source>
</evidence>
<evidence type="ECO:0000313" key="7">
    <source>
        <dbReference type="EMBL" id="CAL4776861.1"/>
    </source>
</evidence>
<dbReference type="PROSITE" id="PS00018">
    <property type="entry name" value="EF_HAND_1"/>
    <property type="match status" value="1"/>
</dbReference>
<feature type="domain" description="EF-hand" evidence="4">
    <location>
        <begin position="119"/>
        <end position="148"/>
    </location>
</feature>
<organism evidence="5">
    <name type="scientific">Cladocopium goreaui</name>
    <dbReference type="NCBI Taxonomy" id="2562237"/>
    <lineage>
        <taxon>Eukaryota</taxon>
        <taxon>Sar</taxon>
        <taxon>Alveolata</taxon>
        <taxon>Dinophyceae</taxon>
        <taxon>Suessiales</taxon>
        <taxon>Symbiodiniaceae</taxon>
        <taxon>Cladocopium</taxon>
    </lineage>
</organism>
<evidence type="ECO:0000256" key="1">
    <source>
        <dbReference type="ARBA" id="ARBA00022837"/>
    </source>
</evidence>
<dbReference type="AlphaFoldDB" id="A0A9P1CD66"/>
<reference evidence="5" key="1">
    <citation type="submission" date="2022-10" db="EMBL/GenBank/DDBJ databases">
        <authorList>
            <person name="Chen Y."/>
            <person name="Dougan E. K."/>
            <person name="Chan C."/>
            <person name="Rhodes N."/>
            <person name="Thang M."/>
        </authorList>
    </citation>
    <scope>NUCLEOTIDE SEQUENCE</scope>
</reference>
<gene>
    <name evidence="5" type="ORF">C1SCF055_LOCUS16617</name>
</gene>
<comment type="caution">
    <text evidence="5">The sequence shown here is derived from an EMBL/GenBank/DDBJ whole genome shotgun (WGS) entry which is preliminary data.</text>
</comment>
<sequence>MSFGFLEAFEVAGSVPKVPQTVDESLARRLAGDSSYINGLLTSVAIFAVVVGIGLAIKLFYRQQKPTDEHSSSPVHRSQGRAAAETVGRRDVAEREPPVAPLPAPVAPPPKPPPSSIETKRSKALEAFRRLDRDDNGFISRLELQSVLDHLPHNIADAVFQAVDKDGDGRISFQEFEEKFYPMIFDPSGPPQIDWEGSWLMEWPGGEHFVSTIVCGRFNAVHLHQVFHLQTEHDPPQFVWRDGTVQQLVLESSEERKLKWRLDQKRCRGQYLHWVRIPHCKINRAHTMDLAKEKCDYVCKQCEMSRSNGWFWRCSSCHDSVQSSLCPVCAAVPPEPEHVVFGISATYVLGNFPDLAQLATKEENPNFYRMADVLAKGERGLGYRKICPRDGKPGCSIVDAVDERHRGKVTHFVSWCWQYTLNDFVSAIGAWVREEGVNPDDVFLWVCFFCNNQYRILEAKTQTGSDELKTVFESHLAEAGRMLLLLDSFVNPAYIKRAWCIFEAYVCIDNNFPMTIILPERAESEFDRVLDTKGGIRKLQAQFEALNVRDAEASNKKDEEMIKFLICDKIGFVKLNETVKSCLSDWLGEKFRYKVCRTRR</sequence>
<name>A0A9P1CD66_9DINO</name>
<dbReference type="EMBL" id="CAMXCT010001380">
    <property type="protein sequence ID" value="CAI3989549.1"/>
    <property type="molecule type" value="Genomic_DNA"/>
</dbReference>
<dbReference type="InterPro" id="IPR018247">
    <property type="entry name" value="EF_Hand_1_Ca_BS"/>
</dbReference>
<keyword evidence="3" id="KW-1133">Transmembrane helix</keyword>
<dbReference type="Proteomes" id="UP001152797">
    <property type="component" value="Unassembled WGS sequence"/>
</dbReference>
<dbReference type="CDD" id="cd00051">
    <property type="entry name" value="EFh"/>
    <property type="match status" value="1"/>
</dbReference>
<evidence type="ECO:0000259" key="4">
    <source>
        <dbReference type="PROSITE" id="PS50222"/>
    </source>
</evidence>
<reference evidence="6" key="2">
    <citation type="submission" date="2024-04" db="EMBL/GenBank/DDBJ databases">
        <authorList>
            <person name="Chen Y."/>
            <person name="Shah S."/>
            <person name="Dougan E. K."/>
            <person name="Thang M."/>
            <person name="Chan C."/>
        </authorList>
    </citation>
    <scope>NUCLEOTIDE SEQUENCE [LARGE SCALE GENOMIC DNA]</scope>
</reference>
<evidence type="ECO:0000256" key="2">
    <source>
        <dbReference type="SAM" id="MobiDB-lite"/>
    </source>
</evidence>
<dbReference type="GO" id="GO:0005509">
    <property type="term" value="F:calcium ion binding"/>
    <property type="evidence" value="ECO:0007669"/>
    <property type="project" value="InterPro"/>
</dbReference>
<feature type="transmembrane region" description="Helical" evidence="3">
    <location>
        <begin position="36"/>
        <end position="61"/>
    </location>
</feature>
<dbReference type="SMART" id="SM00054">
    <property type="entry name" value="EFh"/>
    <property type="match status" value="2"/>
</dbReference>
<dbReference type="InterPro" id="IPR002048">
    <property type="entry name" value="EF_hand_dom"/>
</dbReference>
<dbReference type="Gene3D" id="1.10.238.10">
    <property type="entry name" value="EF-hand"/>
    <property type="match status" value="1"/>
</dbReference>
<dbReference type="InterPro" id="IPR011992">
    <property type="entry name" value="EF-hand-dom_pair"/>
</dbReference>
<dbReference type="EMBL" id="CAMXCT020001380">
    <property type="protein sequence ID" value="CAL1142924.1"/>
    <property type="molecule type" value="Genomic_DNA"/>
</dbReference>
<feature type="compositionally biased region" description="Basic and acidic residues" evidence="2">
    <location>
        <begin position="87"/>
        <end position="97"/>
    </location>
</feature>